<evidence type="ECO:0000313" key="1">
    <source>
        <dbReference type="EMBL" id="DAF84957.1"/>
    </source>
</evidence>
<protein>
    <submittedName>
        <fullName evidence="1">GIY-YIG nuclease superfamily protein</fullName>
    </submittedName>
</protein>
<sequence>MAKKHKGENKSPPNKFYVYEWFRISDGYVFYVGKGSGNRVTNTAPQNRNVYFRRFYEKYECDYRIVKSGLSEKEAYILENEIHQARKANGECCCNIADTSGCNGGGSLKGELNGMYGKTHTPEVREILRRVNSDGHNAGENNTQFGISPKDRMSPEVYERWRAKQRARKDGNKNPNSHNVLMLNVETKEFLIFNATTECADYLLKNIPEFSNRYDTIEKLRYVIKHSNKTQAIYFDWVFVIYKKNNPIDIDDTVSSFQGRKIRKIEKYERSLKTDVTTIESIDNKKNIIE</sequence>
<name>A0A8S5TRY0_9CAUD</name>
<dbReference type="EMBL" id="BK015914">
    <property type="protein sequence ID" value="DAF84957.1"/>
    <property type="molecule type" value="Genomic_DNA"/>
</dbReference>
<accession>A0A8S5TRY0</accession>
<proteinExistence type="predicted"/>
<organism evidence="1">
    <name type="scientific">Siphoviridae sp. ctEw721</name>
    <dbReference type="NCBI Taxonomy" id="2825400"/>
    <lineage>
        <taxon>Viruses</taxon>
        <taxon>Duplodnaviria</taxon>
        <taxon>Heunggongvirae</taxon>
        <taxon>Uroviricota</taxon>
        <taxon>Caudoviricetes</taxon>
    </lineage>
</organism>
<dbReference type="SUPFAM" id="SSF64496">
    <property type="entry name" value="DNA-binding domain of intron-encoded endonucleases"/>
    <property type="match status" value="1"/>
</dbReference>
<reference evidence="1" key="1">
    <citation type="journal article" date="2021" name="Proc. Natl. Acad. Sci. U.S.A.">
        <title>A Catalog of Tens of Thousands of Viruses from Human Metagenomes Reveals Hidden Associations with Chronic Diseases.</title>
        <authorList>
            <person name="Tisza M.J."/>
            <person name="Buck C.B."/>
        </authorList>
    </citation>
    <scope>NUCLEOTIDE SEQUENCE</scope>
    <source>
        <strain evidence="1">CtEw721</strain>
    </source>
</reference>